<dbReference type="PROSITE" id="PS51910">
    <property type="entry name" value="GH18_2"/>
    <property type="match status" value="1"/>
</dbReference>
<dbReference type="RefSeq" id="XP_033600470.1">
    <property type="nucleotide sequence ID" value="XM_033743996.1"/>
</dbReference>
<organism evidence="12 13">
    <name type="scientific">Pseudovirgaria hyperparasitica</name>
    <dbReference type="NCBI Taxonomy" id="470096"/>
    <lineage>
        <taxon>Eukaryota</taxon>
        <taxon>Fungi</taxon>
        <taxon>Dikarya</taxon>
        <taxon>Ascomycota</taxon>
        <taxon>Pezizomycotina</taxon>
        <taxon>Dothideomycetes</taxon>
        <taxon>Dothideomycetes incertae sedis</taxon>
        <taxon>Acrospermales</taxon>
        <taxon>Acrospermaceae</taxon>
        <taxon>Pseudovirgaria</taxon>
    </lineage>
</organism>
<comment type="similarity">
    <text evidence="2">Belongs to the glycosyl hydrolase 18 family. Chitinase class V subfamily.</text>
</comment>
<proteinExistence type="inferred from homology"/>
<dbReference type="Pfam" id="PF00704">
    <property type="entry name" value="Glyco_hydro_18"/>
    <property type="match status" value="1"/>
</dbReference>
<dbReference type="Proteomes" id="UP000799437">
    <property type="component" value="Unassembled WGS sequence"/>
</dbReference>
<dbReference type="Gene3D" id="3.20.20.80">
    <property type="entry name" value="Glycosidases"/>
    <property type="match status" value="1"/>
</dbReference>
<dbReference type="AlphaFoldDB" id="A0A6A6W740"/>
<evidence type="ECO:0000256" key="9">
    <source>
        <dbReference type="ARBA" id="ARBA00023326"/>
    </source>
</evidence>
<evidence type="ECO:0000256" key="2">
    <source>
        <dbReference type="ARBA" id="ARBA00008682"/>
    </source>
</evidence>
<dbReference type="OrthoDB" id="76388at2759"/>
<keyword evidence="4 10" id="KW-0378">Hydrolase</keyword>
<dbReference type="EMBL" id="ML996572">
    <property type="protein sequence ID" value="KAF2758019.1"/>
    <property type="molecule type" value="Genomic_DNA"/>
</dbReference>
<evidence type="ECO:0000256" key="4">
    <source>
        <dbReference type="ARBA" id="ARBA00022801"/>
    </source>
</evidence>
<dbReference type="GO" id="GO:0006032">
    <property type="term" value="P:chitin catabolic process"/>
    <property type="evidence" value="ECO:0007669"/>
    <property type="project" value="UniProtKB-KW"/>
</dbReference>
<keyword evidence="13" id="KW-1185">Reference proteome</keyword>
<dbReference type="InterPro" id="IPR017853">
    <property type="entry name" value="GH"/>
</dbReference>
<accession>A0A6A6W740</accession>
<dbReference type="PANTHER" id="PTHR11177">
    <property type="entry name" value="CHITINASE"/>
    <property type="match status" value="1"/>
</dbReference>
<sequence>MKADGVVERDVSSIVERDTTGMRSVAYFVNWGIYGRNFQPADLDASKFSHILYAFANVRPETGEVYLSDTYADLEKHYPTDSWNDVGANVYGCIKQFQLIKKANRKLKLIMSIGGWTYSTNFPKAASTAEGRQKFADSGVQLVKDLGLDGLDIDWEYPADETEANNMVSLLKAVRSAMDAYTSQYGGNRLLLTVASPAGPSHYNVMKLKAMDQYLDFWNLMAYDYSGSWDSIAGHDANVFPSSSDPGSTPFSTSKAINDYKAAGIAANKIVMGLPIYGRSFQSTDGPGKSFSGTGQGSWENGVWDYSDLPKAGAEVFNDDNIMASWSYDAGKKEFISYDTPHIIQKKADWIKSQGLGGGMFWEASSDKTGSDSLVNTMVNTFGGTGSLDQSENTLKYPASKYDNMRGGF</sequence>
<dbReference type="GO" id="GO:0005576">
    <property type="term" value="C:extracellular region"/>
    <property type="evidence" value="ECO:0007669"/>
    <property type="project" value="TreeGrafter"/>
</dbReference>
<evidence type="ECO:0000256" key="1">
    <source>
        <dbReference type="ARBA" id="ARBA00000822"/>
    </source>
</evidence>
<dbReference type="EC" id="3.2.1.14" evidence="3"/>
<dbReference type="FunFam" id="3.10.50.10:FF:000005">
    <property type="entry name" value="Endochitinase B1"/>
    <property type="match status" value="1"/>
</dbReference>
<dbReference type="InterPro" id="IPR011583">
    <property type="entry name" value="Chitinase_II/V-like_cat"/>
</dbReference>
<dbReference type="FunFam" id="3.20.20.80:FF:000095">
    <property type="entry name" value="Endochitinase B1"/>
    <property type="match status" value="1"/>
</dbReference>
<dbReference type="CDD" id="cd06548">
    <property type="entry name" value="GH18_chitinase"/>
    <property type="match status" value="1"/>
</dbReference>
<evidence type="ECO:0000256" key="8">
    <source>
        <dbReference type="ARBA" id="ARBA00023295"/>
    </source>
</evidence>
<dbReference type="InterPro" id="IPR029070">
    <property type="entry name" value="Chitinase_insertion_sf"/>
</dbReference>
<dbReference type="PANTHER" id="PTHR11177:SF317">
    <property type="entry name" value="CHITINASE 12-RELATED"/>
    <property type="match status" value="1"/>
</dbReference>
<dbReference type="InterPro" id="IPR001579">
    <property type="entry name" value="Glyco_hydro_18_chit_AS"/>
</dbReference>
<dbReference type="GO" id="GO:0000272">
    <property type="term" value="P:polysaccharide catabolic process"/>
    <property type="evidence" value="ECO:0007669"/>
    <property type="project" value="UniProtKB-KW"/>
</dbReference>
<dbReference type="GeneID" id="54485050"/>
<keyword evidence="7" id="KW-0119">Carbohydrate metabolism</keyword>
<dbReference type="SUPFAM" id="SSF54556">
    <property type="entry name" value="Chitinase insertion domain"/>
    <property type="match status" value="1"/>
</dbReference>
<dbReference type="PROSITE" id="PS01095">
    <property type="entry name" value="GH18_1"/>
    <property type="match status" value="1"/>
</dbReference>
<comment type="catalytic activity">
    <reaction evidence="1">
        <text>Random endo-hydrolysis of N-acetyl-beta-D-glucosaminide (1-&gt;4)-beta-linkages in chitin and chitodextrins.</text>
        <dbReference type="EC" id="3.2.1.14"/>
    </reaction>
</comment>
<keyword evidence="5" id="KW-0146">Chitin degradation</keyword>
<evidence type="ECO:0000256" key="10">
    <source>
        <dbReference type="RuleBase" id="RU000489"/>
    </source>
</evidence>
<gene>
    <name evidence="12" type="ORF">EJ05DRAFT_476294</name>
</gene>
<keyword evidence="8 10" id="KW-0326">Glycosidase</keyword>
<evidence type="ECO:0000313" key="12">
    <source>
        <dbReference type="EMBL" id="KAF2758019.1"/>
    </source>
</evidence>
<evidence type="ECO:0000313" key="13">
    <source>
        <dbReference type="Proteomes" id="UP000799437"/>
    </source>
</evidence>
<evidence type="ECO:0000259" key="11">
    <source>
        <dbReference type="PROSITE" id="PS51910"/>
    </source>
</evidence>
<evidence type="ECO:0000256" key="3">
    <source>
        <dbReference type="ARBA" id="ARBA00012729"/>
    </source>
</evidence>
<dbReference type="GO" id="GO:0008843">
    <property type="term" value="F:endochitinase activity"/>
    <property type="evidence" value="ECO:0007669"/>
    <property type="project" value="UniProtKB-EC"/>
</dbReference>
<dbReference type="SUPFAM" id="SSF51445">
    <property type="entry name" value="(Trans)glycosidases"/>
    <property type="match status" value="1"/>
</dbReference>
<dbReference type="InterPro" id="IPR001223">
    <property type="entry name" value="Glyco_hydro18_cat"/>
</dbReference>
<evidence type="ECO:0000256" key="7">
    <source>
        <dbReference type="ARBA" id="ARBA00023277"/>
    </source>
</evidence>
<keyword evidence="9" id="KW-0624">Polysaccharide degradation</keyword>
<feature type="domain" description="GH18" evidence="11">
    <location>
        <begin position="22"/>
        <end position="385"/>
    </location>
</feature>
<reference evidence="12" key="1">
    <citation type="journal article" date="2020" name="Stud. Mycol.">
        <title>101 Dothideomycetes genomes: a test case for predicting lifestyles and emergence of pathogens.</title>
        <authorList>
            <person name="Haridas S."/>
            <person name="Albert R."/>
            <person name="Binder M."/>
            <person name="Bloem J."/>
            <person name="Labutti K."/>
            <person name="Salamov A."/>
            <person name="Andreopoulos B."/>
            <person name="Baker S."/>
            <person name="Barry K."/>
            <person name="Bills G."/>
            <person name="Bluhm B."/>
            <person name="Cannon C."/>
            <person name="Castanera R."/>
            <person name="Culley D."/>
            <person name="Daum C."/>
            <person name="Ezra D."/>
            <person name="Gonzalez J."/>
            <person name="Henrissat B."/>
            <person name="Kuo A."/>
            <person name="Liang C."/>
            <person name="Lipzen A."/>
            <person name="Lutzoni F."/>
            <person name="Magnuson J."/>
            <person name="Mondo S."/>
            <person name="Nolan M."/>
            <person name="Ohm R."/>
            <person name="Pangilinan J."/>
            <person name="Park H.-J."/>
            <person name="Ramirez L."/>
            <person name="Alfaro M."/>
            <person name="Sun H."/>
            <person name="Tritt A."/>
            <person name="Yoshinaga Y."/>
            <person name="Zwiers L.-H."/>
            <person name="Turgeon B."/>
            <person name="Goodwin S."/>
            <person name="Spatafora J."/>
            <person name="Crous P."/>
            <person name="Grigoriev I."/>
        </authorList>
    </citation>
    <scope>NUCLEOTIDE SEQUENCE</scope>
    <source>
        <strain evidence="12">CBS 121739</strain>
    </source>
</reference>
<protein>
    <recommendedName>
        <fullName evidence="3">chitinase</fullName>
        <ecNumber evidence="3">3.2.1.14</ecNumber>
    </recommendedName>
</protein>
<dbReference type="InterPro" id="IPR050314">
    <property type="entry name" value="Glycosyl_Hydrlase_18"/>
</dbReference>
<evidence type="ECO:0000256" key="5">
    <source>
        <dbReference type="ARBA" id="ARBA00023024"/>
    </source>
</evidence>
<dbReference type="SMART" id="SM00636">
    <property type="entry name" value="Glyco_18"/>
    <property type="match status" value="1"/>
</dbReference>
<dbReference type="Gene3D" id="3.10.50.10">
    <property type="match status" value="1"/>
</dbReference>
<evidence type="ECO:0000256" key="6">
    <source>
        <dbReference type="ARBA" id="ARBA00023180"/>
    </source>
</evidence>
<dbReference type="GO" id="GO:0008061">
    <property type="term" value="F:chitin binding"/>
    <property type="evidence" value="ECO:0007669"/>
    <property type="project" value="InterPro"/>
</dbReference>
<name>A0A6A6W740_9PEZI</name>
<keyword evidence="6" id="KW-0325">Glycoprotein</keyword>